<name>A0A1F5JM99_9BACT</name>
<protein>
    <recommendedName>
        <fullName evidence="4">Fimbrial assembly protein</fullName>
    </recommendedName>
</protein>
<keyword evidence="1" id="KW-1133">Transmembrane helix</keyword>
<evidence type="ECO:0000256" key="1">
    <source>
        <dbReference type="SAM" id="Phobius"/>
    </source>
</evidence>
<reference evidence="2 3" key="1">
    <citation type="journal article" date="2016" name="Nat. Commun.">
        <title>Thousands of microbial genomes shed light on interconnected biogeochemical processes in an aquifer system.</title>
        <authorList>
            <person name="Anantharaman K."/>
            <person name="Brown C.T."/>
            <person name="Hug L.A."/>
            <person name="Sharon I."/>
            <person name="Castelle C.J."/>
            <person name="Probst A.J."/>
            <person name="Thomas B.C."/>
            <person name="Singh A."/>
            <person name="Wilkins M.J."/>
            <person name="Karaoz U."/>
            <person name="Brodie E.L."/>
            <person name="Williams K.H."/>
            <person name="Hubbard S.S."/>
            <person name="Banfield J.F."/>
        </authorList>
    </citation>
    <scope>NUCLEOTIDE SEQUENCE [LARGE SCALE GENOMIC DNA]</scope>
</reference>
<sequence length="181" mass="20327">MAKISINLLPPEIINKELKKTKFYKIQFVGIAIILTMIFLASLTVALRILQSRNITEVQAKLTQTEQRVSDLKSTQASLFLLKNRLTVIDKYLEVSSQQSSTYKLIEKLIPPSVVVNTITINKSDEAVLLAMVPDAATLDNLVSGFTVKENNEGNNIRVSLESLNRGKDGFYRISFIIKRL</sequence>
<comment type="caution">
    <text evidence="2">The sequence shown here is derived from an EMBL/GenBank/DDBJ whole genome shotgun (WGS) entry which is preliminary data.</text>
</comment>
<keyword evidence="1" id="KW-0472">Membrane</keyword>
<gene>
    <name evidence="2" type="ORF">A2867_00160</name>
</gene>
<evidence type="ECO:0000313" key="3">
    <source>
        <dbReference type="Proteomes" id="UP000177555"/>
    </source>
</evidence>
<organism evidence="2 3">
    <name type="scientific">Candidatus Daviesbacteria bacterium RIFCSPHIGHO2_01_FULL_40_11</name>
    <dbReference type="NCBI Taxonomy" id="1797762"/>
    <lineage>
        <taxon>Bacteria</taxon>
        <taxon>Candidatus Daviesiibacteriota</taxon>
    </lineage>
</organism>
<dbReference type="EMBL" id="MFCP01000004">
    <property type="protein sequence ID" value="OGE29560.1"/>
    <property type="molecule type" value="Genomic_DNA"/>
</dbReference>
<evidence type="ECO:0000313" key="2">
    <source>
        <dbReference type="EMBL" id="OGE29560.1"/>
    </source>
</evidence>
<dbReference type="Proteomes" id="UP000177555">
    <property type="component" value="Unassembled WGS sequence"/>
</dbReference>
<evidence type="ECO:0008006" key="4">
    <source>
        <dbReference type="Google" id="ProtNLM"/>
    </source>
</evidence>
<dbReference type="AlphaFoldDB" id="A0A1F5JM99"/>
<accession>A0A1F5JM99</accession>
<feature type="transmembrane region" description="Helical" evidence="1">
    <location>
        <begin position="28"/>
        <end position="50"/>
    </location>
</feature>
<keyword evidence="1" id="KW-0812">Transmembrane</keyword>
<proteinExistence type="predicted"/>